<accession>A0A4R0RMQ9</accession>
<dbReference type="PANTHER" id="PTHR46347:SF1">
    <property type="entry name" value="RING_FYVE_PHD ZINC FINGER SUPERFAMILY PROTEIN"/>
    <property type="match status" value="1"/>
</dbReference>
<evidence type="ECO:0000256" key="1">
    <source>
        <dbReference type="ARBA" id="ARBA00022723"/>
    </source>
</evidence>
<keyword evidence="3" id="KW-0862">Zinc</keyword>
<dbReference type="PANTHER" id="PTHR46347">
    <property type="entry name" value="RING/FYVE/PHD ZINC FINGER SUPERFAMILY PROTEIN"/>
    <property type="match status" value="1"/>
</dbReference>
<evidence type="ECO:0000256" key="3">
    <source>
        <dbReference type="ARBA" id="ARBA00022833"/>
    </source>
</evidence>
<dbReference type="SUPFAM" id="SSF57850">
    <property type="entry name" value="RING/U-box"/>
    <property type="match status" value="1"/>
</dbReference>
<keyword evidence="5" id="KW-1133">Transmembrane helix</keyword>
<proteinExistence type="predicted"/>
<feature type="domain" description="RING-CH-type" evidence="6">
    <location>
        <begin position="22"/>
        <end position="54"/>
    </location>
</feature>
<dbReference type="InterPro" id="IPR013083">
    <property type="entry name" value="Znf_RING/FYVE/PHD"/>
</dbReference>
<gene>
    <name evidence="7" type="ORF">EIP91_005725</name>
</gene>
<reference evidence="7 8" key="1">
    <citation type="submission" date="2018-11" db="EMBL/GenBank/DDBJ databases">
        <title>Genome assembly of Steccherinum ochraceum LE-BIN_3174, the white-rot fungus of the Steccherinaceae family (The Residual Polyporoid clade, Polyporales, Basidiomycota).</title>
        <authorList>
            <person name="Fedorova T.V."/>
            <person name="Glazunova O.A."/>
            <person name="Landesman E.O."/>
            <person name="Moiseenko K.V."/>
            <person name="Psurtseva N.V."/>
            <person name="Savinova O.S."/>
            <person name="Shakhova N.V."/>
            <person name="Tyazhelova T.V."/>
            <person name="Vasina D.V."/>
        </authorList>
    </citation>
    <scope>NUCLEOTIDE SEQUENCE [LARGE SCALE GENOMIC DNA]</scope>
    <source>
        <strain evidence="7 8">LE-BIN_3174</strain>
    </source>
</reference>
<keyword evidence="8" id="KW-1185">Reference proteome</keyword>
<dbReference type="EMBL" id="RWJN01000031">
    <property type="protein sequence ID" value="TCD69901.1"/>
    <property type="molecule type" value="Genomic_DNA"/>
</dbReference>
<dbReference type="Gene3D" id="3.30.40.10">
    <property type="entry name" value="Zinc/RING finger domain, C3HC4 (zinc finger)"/>
    <property type="match status" value="1"/>
</dbReference>
<evidence type="ECO:0000313" key="8">
    <source>
        <dbReference type="Proteomes" id="UP000292702"/>
    </source>
</evidence>
<keyword evidence="5" id="KW-0472">Membrane</keyword>
<dbReference type="SMART" id="SM00744">
    <property type="entry name" value="RINGv"/>
    <property type="match status" value="1"/>
</dbReference>
<evidence type="ECO:0000313" key="7">
    <source>
        <dbReference type="EMBL" id="TCD69901.1"/>
    </source>
</evidence>
<comment type="caution">
    <text evidence="7">The sequence shown here is derived from an EMBL/GenBank/DDBJ whole genome shotgun (WGS) entry which is preliminary data.</text>
</comment>
<name>A0A4R0RMQ9_9APHY</name>
<feature type="region of interest" description="Disordered" evidence="4">
    <location>
        <begin position="1"/>
        <end position="29"/>
    </location>
</feature>
<evidence type="ECO:0000259" key="6">
    <source>
        <dbReference type="PROSITE" id="PS51292"/>
    </source>
</evidence>
<keyword evidence="5" id="KW-0812">Transmembrane</keyword>
<dbReference type="AlphaFoldDB" id="A0A4R0RMQ9"/>
<protein>
    <recommendedName>
        <fullName evidence="6">RING-CH-type domain-containing protein</fullName>
    </recommendedName>
</protein>
<feature type="transmembrane region" description="Helical" evidence="5">
    <location>
        <begin position="173"/>
        <end position="196"/>
    </location>
</feature>
<sequence>MDDHQEHTEHPGTVPSPNSPSTPSPEEKQCRICLDGEDQELGRLIRPCLCKGSMSRWRLSSSSQSAFYSCQQCGYRYHFARTRVSGIASNPVVVAALSAVVFTVIVLCSSFITTWLIDEEHDSWFVLAPWAVFRNLVRTTVRSFIDVDIDTDRMLAYTKRRKSSGPPGLIRRFVTRFLLGLPVVGAGSVIQILLSMPIPFHWLRWRTRRTNRDSRDIATLLMVMVILAGAARALWKVYQLTERLVARVLLRAEDAILEVS</sequence>
<evidence type="ECO:0000256" key="5">
    <source>
        <dbReference type="SAM" id="Phobius"/>
    </source>
</evidence>
<keyword evidence="1" id="KW-0479">Metal-binding</keyword>
<keyword evidence="2" id="KW-0863">Zinc-finger</keyword>
<dbReference type="PROSITE" id="PS51292">
    <property type="entry name" value="ZF_RING_CH"/>
    <property type="match status" value="1"/>
</dbReference>
<dbReference type="OrthoDB" id="264354at2759"/>
<evidence type="ECO:0000256" key="4">
    <source>
        <dbReference type="SAM" id="MobiDB-lite"/>
    </source>
</evidence>
<dbReference type="STRING" id="92696.A0A4R0RMQ9"/>
<feature type="transmembrane region" description="Helical" evidence="5">
    <location>
        <begin position="217"/>
        <end position="235"/>
    </location>
</feature>
<dbReference type="GO" id="GO:0008270">
    <property type="term" value="F:zinc ion binding"/>
    <property type="evidence" value="ECO:0007669"/>
    <property type="project" value="UniProtKB-KW"/>
</dbReference>
<evidence type="ECO:0000256" key="2">
    <source>
        <dbReference type="ARBA" id="ARBA00022771"/>
    </source>
</evidence>
<dbReference type="Proteomes" id="UP000292702">
    <property type="component" value="Unassembled WGS sequence"/>
</dbReference>
<organism evidence="7 8">
    <name type="scientific">Steccherinum ochraceum</name>
    <dbReference type="NCBI Taxonomy" id="92696"/>
    <lineage>
        <taxon>Eukaryota</taxon>
        <taxon>Fungi</taxon>
        <taxon>Dikarya</taxon>
        <taxon>Basidiomycota</taxon>
        <taxon>Agaricomycotina</taxon>
        <taxon>Agaricomycetes</taxon>
        <taxon>Polyporales</taxon>
        <taxon>Steccherinaceae</taxon>
        <taxon>Steccherinum</taxon>
    </lineage>
</organism>
<feature type="compositionally biased region" description="Basic and acidic residues" evidence="4">
    <location>
        <begin position="1"/>
        <end position="10"/>
    </location>
</feature>
<dbReference type="InterPro" id="IPR011016">
    <property type="entry name" value="Znf_RING-CH"/>
</dbReference>
<feature type="transmembrane region" description="Helical" evidence="5">
    <location>
        <begin position="92"/>
        <end position="117"/>
    </location>
</feature>